<proteinExistence type="predicted"/>
<organism evidence="1">
    <name type="scientific">Lepeophtheirus salmonis</name>
    <name type="common">Salmon louse</name>
    <name type="synonym">Caligus salmonis</name>
    <dbReference type="NCBI Taxonomy" id="72036"/>
    <lineage>
        <taxon>Eukaryota</taxon>
        <taxon>Metazoa</taxon>
        <taxon>Ecdysozoa</taxon>
        <taxon>Arthropoda</taxon>
        <taxon>Crustacea</taxon>
        <taxon>Multicrustacea</taxon>
        <taxon>Hexanauplia</taxon>
        <taxon>Copepoda</taxon>
        <taxon>Siphonostomatoida</taxon>
        <taxon>Caligidae</taxon>
        <taxon>Lepeophtheirus</taxon>
    </lineage>
</organism>
<dbReference type="AlphaFoldDB" id="A0A0K2V6C7"/>
<accession>A0A0K2V6C7</accession>
<dbReference type="EMBL" id="HACA01028494">
    <property type="protein sequence ID" value="CDW45855.1"/>
    <property type="molecule type" value="Transcribed_RNA"/>
</dbReference>
<name>A0A0K2V6C7_LEPSM</name>
<sequence>DLIYLYIYKRDCLFVIVCLCRCPLYVSTPLNLGAEILHGFSFEGGGGSHKVGLSYAQNTKTVFVAHGDKIGI</sequence>
<feature type="non-terminal residue" evidence="1">
    <location>
        <position position="1"/>
    </location>
</feature>
<evidence type="ECO:0000313" key="1">
    <source>
        <dbReference type="EMBL" id="CDW45855.1"/>
    </source>
</evidence>
<protein>
    <submittedName>
        <fullName evidence="1">Uncharacterized protein</fullName>
    </submittedName>
</protein>
<reference evidence="1" key="1">
    <citation type="submission" date="2014-05" db="EMBL/GenBank/DDBJ databases">
        <authorList>
            <person name="Chronopoulou M."/>
        </authorList>
    </citation>
    <scope>NUCLEOTIDE SEQUENCE</scope>
    <source>
        <tissue evidence="1">Whole organism</tissue>
    </source>
</reference>